<dbReference type="EMBL" id="PNCJ01000015">
    <property type="protein sequence ID" value="TMP37351.1"/>
    <property type="molecule type" value="Genomic_DNA"/>
</dbReference>
<dbReference type="Proteomes" id="UP000306719">
    <property type="component" value="Unassembled WGS sequence"/>
</dbReference>
<dbReference type="OrthoDB" id="6397760at2"/>
<dbReference type="GO" id="GO:0006508">
    <property type="term" value="P:proteolysis"/>
    <property type="evidence" value="ECO:0007669"/>
    <property type="project" value="InterPro"/>
</dbReference>
<gene>
    <name evidence="2" type="ORF">CWB98_11525</name>
</gene>
<evidence type="ECO:0000313" key="2">
    <source>
        <dbReference type="EMBL" id="TMP37351.1"/>
    </source>
</evidence>
<dbReference type="SUPFAM" id="SSF52096">
    <property type="entry name" value="ClpP/crotonase"/>
    <property type="match status" value="1"/>
</dbReference>
<proteinExistence type="predicted"/>
<accession>A0A5S3X055</accession>
<name>A0A5S3X055_9GAMM</name>
<dbReference type="Gene3D" id="3.90.226.10">
    <property type="entry name" value="2-enoyl-CoA Hydratase, Chain A, domain 1"/>
    <property type="match status" value="1"/>
</dbReference>
<comment type="caution">
    <text evidence="2">The sequence shown here is derived from an EMBL/GenBank/DDBJ whole genome shotgun (WGS) entry which is preliminary data.</text>
</comment>
<dbReference type="AlphaFoldDB" id="A0A5S3X055"/>
<evidence type="ECO:0000313" key="3">
    <source>
        <dbReference type="Proteomes" id="UP000306719"/>
    </source>
</evidence>
<dbReference type="GO" id="GO:0008236">
    <property type="term" value="F:serine-type peptidase activity"/>
    <property type="evidence" value="ECO:0007669"/>
    <property type="project" value="InterPro"/>
</dbReference>
<organism evidence="2 3">
    <name type="scientific">Pseudoalteromonas rubra</name>
    <dbReference type="NCBI Taxonomy" id="43658"/>
    <lineage>
        <taxon>Bacteria</taxon>
        <taxon>Pseudomonadati</taxon>
        <taxon>Pseudomonadota</taxon>
        <taxon>Gammaproteobacteria</taxon>
        <taxon>Alteromonadales</taxon>
        <taxon>Pseudoalteromonadaceae</taxon>
        <taxon>Pseudoalteromonas</taxon>
    </lineage>
</organism>
<dbReference type="InterPro" id="IPR005151">
    <property type="entry name" value="Tail-specific_protease"/>
</dbReference>
<dbReference type="Pfam" id="PF03572">
    <property type="entry name" value="Peptidase_S41"/>
    <property type="match status" value="1"/>
</dbReference>
<protein>
    <recommendedName>
        <fullName evidence="1">Tail specific protease domain-containing protein</fullName>
    </recommendedName>
</protein>
<reference evidence="2 3" key="1">
    <citation type="submission" date="2018-01" db="EMBL/GenBank/DDBJ databases">
        <authorList>
            <person name="Paulsen S."/>
            <person name="Gram L.K."/>
        </authorList>
    </citation>
    <scope>NUCLEOTIDE SEQUENCE [LARGE SCALE GENOMIC DNA]</scope>
    <source>
        <strain evidence="2 3">S2599</strain>
    </source>
</reference>
<feature type="domain" description="Tail specific protease" evidence="1">
    <location>
        <begin position="271"/>
        <end position="457"/>
    </location>
</feature>
<dbReference type="InterPro" id="IPR029045">
    <property type="entry name" value="ClpP/crotonase-like_dom_sf"/>
</dbReference>
<dbReference type="RefSeq" id="WP_138544993.1">
    <property type="nucleotide sequence ID" value="NZ_PNCJ01000015.1"/>
</dbReference>
<reference evidence="3" key="2">
    <citation type="submission" date="2019-06" db="EMBL/GenBank/DDBJ databases">
        <title>Co-occurence of chitin degradation, pigmentation and bioactivity in marine Pseudoalteromonas.</title>
        <authorList>
            <person name="Sonnenschein E.C."/>
            <person name="Bech P.K."/>
        </authorList>
    </citation>
    <scope>NUCLEOTIDE SEQUENCE [LARGE SCALE GENOMIC DNA]</scope>
    <source>
        <strain evidence="3">S2599</strain>
    </source>
</reference>
<sequence>MNFNTSYFSTQVVKPKSETLSSSLKRLLGTSLAGALMVLCGTQAAKADETLGHFSAVYSAEAIQADINQWVHWVHTTHPDLTHSIQDIDGFYERIDTLRDRLNKPMTGEQIWREFASLNSMMADGHLSIGDGTNTQWRQWVAQGAKLFPFEVALSDRGLKVVSELGGAPSAHDGKYIQEINGIPVTEVVATLLQRIEGDNVAFRSALLTRRFAMTYRLMYGIKNAFTLKFQTDGAGESVRVAALNKAPVSIKQRTFDDNFNLKLLDNQQALLTIKQFGWDEPDAYFQFMAETFERLNKAQTKHLMIDISDNTGGDDVYWKQGILKYIATTPYRHGSTYQVRILEKYRDPGEVVGSVLSGELTKMTEPETDPGLLFNGKVSVLTGPLTYSSSVLFANTIQDYSFATLVGTPTGGRSSQSGGIQFLTLKHTGIRAVTPRFILDRPSGKQQMTPVQPDIVISQQGLNKAEFIAKALSATYSL</sequence>
<evidence type="ECO:0000259" key="1">
    <source>
        <dbReference type="Pfam" id="PF03572"/>
    </source>
</evidence>